<keyword evidence="2" id="KW-0436">Ligase</keyword>
<evidence type="ECO:0000313" key="2">
    <source>
        <dbReference type="EMBL" id="BBC32393.1"/>
    </source>
</evidence>
<organism evidence="2 3">
    <name type="scientific">Streptomyces graminofaciens</name>
    <dbReference type="NCBI Taxonomy" id="68212"/>
    <lineage>
        <taxon>Bacteria</taxon>
        <taxon>Bacillati</taxon>
        <taxon>Actinomycetota</taxon>
        <taxon>Actinomycetes</taxon>
        <taxon>Kitasatosporales</taxon>
        <taxon>Streptomycetaceae</taxon>
        <taxon>Streptomyces</taxon>
    </lineage>
</organism>
<dbReference type="Proteomes" id="UP001321542">
    <property type="component" value="Chromosome"/>
</dbReference>
<dbReference type="GO" id="GO:0016874">
    <property type="term" value="F:ligase activity"/>
    <property type="evidence" value="ECO:0007669"/>
    <property type="project" value="UniProtKB-KW"/>
</dbReference>
<name>A0ABM7F8T5_9ACTN</name>
<dbReference type="Pfam" id="PF00501">
    <property type="entry name" value="AMP-binding"/>
    <property type="match status" value="1"/>
</dbReference>
<accession>A0ABM7F8T5</accession>
<evidence type="ECO:0000313" key="3">
    <source>
        <dbReference type="Proteomes" id="UP001321542"/>
    </source>
</evidence>
<dbReference type="InterPro" id="IPR042099">
    <property type="entry name" value="ANL_N_sf"/>
</dbReference>
<dbReference type="EMBL" id="AP018448">
    <property type="protein sequence ID" value="BBC32393.1"/>
    <property type="molecule type" value="Genomic_DNA"/>
</dbReference>
<dbReference type="PANTHER" id="PTHR43845">
    <property type="entry name" value="BLR5969 PROTEIN"/>
    <property type="match status" value="1"/>
</dbReference>
<dbReference type="PANTHER" id="PTHR43845:SF1">
    <property type="entry name" value="BLR5969 PROTEIN"/>
    <property type="match status" value="1"/>
</dbReference>
<evidence type="ECO:0000259" key="1">
    <source>
        <dbReference type="Pfam" id="PF00501"/>
    </source>
</evidence>
<reference evidence="2 3" key="2">
    <citation type="journal article" date="2023" name="ChemBioChem">
        <title>Acyltransferase Domain Exchange between Two Independent Type I Polyketide Synthases in the Same Producer Strain of Macrolide Antibiotics.</title>
        <authorList>
            <person name="Kudo F."/>
            <person name="Kishikawa K."/>
            <person name="Tsuboi K."/>
            <person name="Kido T."/>
            <person name="Usui T."/>
            <person name="Hashimoto J."/>
            <person name="Shin-Ya K."/>
            <person name="Miyanaga A."/>
            <person name="Eguchi T."/>
        </authorList>
    </citation>
    <scope>NUCLEOTIDE SEQUENCE [LARGE SCALE GENOMIC DNA]</scope>
    <source>
        <strain evidence="2 3">A-8890</strain>
    </source>
</reference>
<keyword evidence="3" id="KW-1185">Reference proteome</keyword>
<dbReference type="SUPFAM" id="SSF56801">
    <property type="entry name" value="Acetyl-CoA synthetase-like"/>
    <property type="match status" value="1"/>
</dbReference>
<dbReference type="InterPro" id="IPR000873">
    <property type="entry name" value="AMP-dep_synth/lig_dom"/>
</dbReference>
<sequence>MSRSRPEPGDWSNAAELAELQRAQLPRVLAQALRSPFYAARYEGRDAPRTAEDFTGVEPTTKQDLRDQYPFGMLAVERERLATYHESSGTAGDPTASYYTDEDWTDLAERFARKWVGIDPSDTFLVRTPYGLVITGHLAQAAGRLRGATVVPGDARSLATPLSRIVRVMKSLDVTLTWCNPTEIALLAATARAAGLRPAEDFPSLRAMFTAAEPLTAVRRQRLSELWGGIPIVEEYGSTETGTIAGQCPDGVLHLWADRAIFEVYDPRTGELSQSGRGQIVVTPLYRDAMPLLRYNLADEVEVSHDPCGCGWLLPTVRVLGRAGTAYPVGSASVTQERLEELVFGLPASYEVLFWRAMAHHDVLRVEFEVPDAVRDRAVKELGEAIDRELGVPHRVTGLAPGTLVPAEALTAQRDILKARYLYAEGEDWDAWSKGVTFS</sequence>
<dbReference type="Gene3D" id="3.40.50.12780">
    <property type="entry name" value="N-terminal domain of ligase-like"/>
    <property type="match status" value="1"/>
</dbReference>
<dbReference type="RefSeq" id="WP_286251506.1">
    <property type="nucleotide sequence ID" value="NZ_AP018448.1"/>
</dbReference>
<protein>
    <submittedName>
        <fullName evidence="2">AMP-dependent synthetase and ligase</fullName>
    </submittedName>
</protein>
<feature type="domain" description="AMP-dependent synthetase/ligase" evidence="1">
    <location>
        <begin position="76"/>
        <end position="248"/>
    </location>
</feature>
<proteinExistence type="predicted"/>
<reference evidence="2 3" key="1">
    <citation type="journal article" date="2010" name="ChemBioChem">
        <title>Cloning and characterization of the biosynthetic gene cluster of 16-membered macrolide antibiotic FD-891: involvement of a dual functional cytochrome P450 monooxygenase catalyzing epoxidation and hydroxylation.</title>
        <authorList>
            <person name="Kudo F."/>
            <person name="Motegi A."/>
            <person name="Mizoue K."/>
            <person name="Eguchi T."/>
        </authorList>
    </citation>
    <scope>NUCLEOTIDE SEQUENCE [LARGE SCALE GENOMIC DNA]</scope>
    <source>
        <strain evidence="2 3">A-8890</strain>
    </source>
</reference>
<gene>
    <name evidence="2" type="ORF">SGFS_036870</name>
</gene>